<dbReference type="OrthoDB" id="6904035at2"/>
<dbReference type="RefSeq" id="WP_060741687.1">
    <property type="nucleotide sequence ID" value="NZ_CP012831.1"/>
</dbReference>
<accession>A0A0N9WD23</accession>
<dbReference type="AlphaFoldDB" id="A0A0N9WD23"/>
<protein>
    <submittedName>
        <fullName evidence="1">Uncharacterized protein</fullName>
    </submittedName>
</protein>
<proteinExistence type="predicted"/>
<dbReference type="Proteomes" id="UP000059425">
    <property type="component" value="Chromosome"/>
</dbReference>
<evidence type="ECO:0000313" key="2">
    <source>
        <dbReference type="Proteomes" id="UP000059425"/>
    </source>
</evidence>
<dbReference type="EMBL" id="CP012831">
    <property type="protein sequence ID" value="ALI09543.1"/>
    <property type="molecule type" value="Genomic_DNA"/>
</dbReference>
<gene>
    <name evidence="1" type="ORF">AO356_22900</name>
</gene>
<evidence type="ECO:0000313" key="1">
    <source>
        <dbReference type="EMBL" id="ALI09543.1"/>
    </source>
</evidence>
<organism evidence="1 2">
    <name type="scientific">Pseudomonas fluorescens</name>
    <dbReference type="NCBI Taxonomy" id="294"/>
    <lineage>
        <taxon>Bacteria</taxon>
        <taxon>Pseudomonadati</taxon>
        <taxon>Pseudomonadota</taxon>
        <taxon>Gammaproteobacteria</taxon>
        <taxon>Pseudomonadales</taxon>
        <taxon>Pseudomonadaceae</taxon>
        <taxon>Pseudomonas</taxon>
    </lineage>
</organism>
<reference evidence="1 2" key="2">
    <citation type="journal article" date="2018" name="Nature">
        <title>Mutant phenotypes for thousands of bacterial genes of unknown function.</title>
        <authorList>
            <person name="Price M.N."/>
            <person name="Wetmore K.M."/>
            <person name="Waters R.J."/>
            <person name="Callaghan M."/>
            <person name="Ray J."/>
            <person name="Liu H."/>
            <person name="Kuehl J.V."/>
            <person name="Melnyk R.A."/>
            <person name="Lamson J.S."/>
            <person name="Suh Y."/>
            <person name="Carlson H.K."/>
            <person name="Esquivel Z."/>
            <person name="Sadeeshkumar H."/>
            <person name="Chakraborty R."/>
            <person name="Zane G.M."/>
            <person name="Rubin B.E."/>
            <person name="Wall J.D."/>
            <person name="Visel A."/>
            <person name="Bristow J."/>
            <person name="Blow M.J."/>
            <person name="Arkin A.P."/>
            <person name="Deutschbauer A.M."/>
        </authorList>
    </citation>
    <scope>NUCLEOTIDE SEQUENCE [LARGE SCALE GENOMIC DNA]</scope>
    <source>
        <strain evidence="1 2">FW300-N2C3</strain>
    </source>
</reference>
<sequence>MNAIRNTQKFGTCTGTINSETFNAGLVELTYKTFPPEHGEARVLFARQRGPAPGYITKEINLSFSRRLPNAVYSLSPDSDAVRLNFVDNSDPSKPILYTQVSGDADLAFNLITETFLGTLTNAVVEYEDENEEKTTLTINLTFNAKVDRSLALKAYRGTQAA</sequence>
<reference evidence="2" key="1">
    <citation type="submission" date="2015-09" db="EMBL/GenBank/DDBJ databases">
        <title>Whole genome sequence of Pseudomonas fluorescens FW300-N2C3.</title>
        <authorList>
            <person name="Ray J."/>
            <person name="Melnyk R."/>
            <person name="Deutschbauer A."/>
        </authorList>
    </citation>
    <scope>NUCLEOTIDE SEQUENCE [LARGE SCALE GENOMIC DNA]</scope>
    <source>
        <strain evidence="2">FW300-N2C3</strain>
    </source>
</reference>
<name>A0A0N9WD23_PSEFL</name>